<evidence type="ECO:0000256" key="7">
    <source>
        <dbReference type="ARBA" id="ARBA00022786"/>
    </source>
</evidence>
<keyword evidence="5" id="KW-0677">Repeat</keyword>
<evidence type="ECO:0000259" key="11">
    <source>
        <dbReference type="PROSITE" id="PS50089"/>
    </source>
</evidence>
<evidence type="ECO:0000313" key="13">
    <source>
        <dbReference type="EMBL" id="RKP01021.1"/>
    </source>
</evidence>
<dbReference type="EC" id="2.3.2.31" evidence="2"/>
<dbReference type="InterPro" id="IPR045840">
    <property type="entry name" value="Ariadne"/>
</dbReference>
<dbReference type="Gene3D" id="3.30.40.10">
    <property type="entry name" value="Zinc/RING finger domain, C3HC4 (zinc finger)"/>
    <property type="match status" value="1"/>
</dbReference>
<dbReference type="EMBL" id="ML014188">
    <property type="protein sequence ID" value="RKP01021.1"/>
    <property type="molecule type" value="Genomic_DNA"/>
</dbReference>
<dbReference type="Pfam" id="PF22191">
    <property type="entry name" value="IBR_1"/>
    <property type="match status" value="1"/>
</dbReference>
<keyword evidence="4" id="KW-0479">Metal-binding</keyword>
<dbReference type="InterPro" id="IPR048962">
    <property type="entry name" value="ARIH1-like_UBL"/>
</dbReference>
<accession>A0A4P9X7T0</accession>
<dbReference type="OrthoDB" id="10009520at2759"/>
<dbReference type="GO" id="GO:0061630">
    <property type="term" value="F:ubiquitin protein ligase activity"/>
    <property type="evidence" value="ECO:0007669"/>
    <property type="project" value="UniProtKB-EC"/>
</dbReference>
<dbReference type="SMART" id="SM00184">
    <property type="entry name" value="RING"/>
    <property type="match status" value="2"/>
</dbReference>
<feature type="domain" description="RING-type" evidence="12">
    <location>
        <begin position="161"/>
        <end position="381"/>
    </location>
</feature>
<evidence type="ECO:0000256" key="1">
    <source>
        <dbReference type="ARBA" id="ARBA00001798"/>
    </source>
</evidence>
<keyword evidence="7" id="KW-0833">Ubl conjugation pathway</keyword>
<feature type="domain" description="RING-type" evidence="11">
    <location>
        <begin position="165"/>
        <end position="219"/>
    </location>
</feature>
<dbReference type="SMART" id="SM00647">
    <property type="entry name" value="IBR"/>
    <property type="match status" value="2"/>
</dbReference>
<keyword evidence="3" id="KW-0808">Transferase</keyword>
<feature type="region of interest" description="Disordered" evidence="10">
    <location>
        <begin position="1"/>
        <end position="57"/>
    </location>
</feature>
<dbReference type="PROSITE" id="PS00518">
    <property type="entry name" value="ZF_RING_1"/>
    <property type="match status" value="1"/>
</dbReference>
<dbReference type="SUPFAM" id="SSF57850">
    <property type="entry name" value="RING/U-box"/>
    <property type="match status" value="3"/>
</dbReference>
<dbReference type="PROSITE" id="PS51873">
    <property type="entry name" value="TRIAD"/>
    <property type="match status" value="1"/>
</dbReference>
<sequence length="546" mass="62470">MATMDRDRDDPEARLASHDRPDEDEDEDVLIDEDEDDGYDDDDLIADDDGDDDDDDDDDAFDALEDTHFAPVIAEKDRKKPYEVDFAVISTQDMAAMQKREMAHVAGILGCSPQHAATLLRAFRWNKEQLIERYMESPEDVAASAGAILDSRKQPKPVRIPGFTCDICMMDDDGADGAGMETLALGCNHRYCVDCYIQYLTQKIVQEGESRQIQCPASKCTLVVDETTIEQLLDPPVVAKYKTLLLRTFVDDNNHKLRWCPAPNCEFAIECHVPPSGLSDVVPTVTCRCGHTFCFGCLLDDHQPCICSLVKLWLRKCKDDSETANWISANTKECSKCHSTIEKHGGCNHMTCRKCKFEFCWVCLGPWSEHGTQWYSCNRFDERNSVDARDSLAKSRSALQRYLHYYNRYANHEQSAKLDKQLHQKTEKKMEEMQNTSNLSWIEVQFLNKAVEVLLQSRMTLKWTYCFAYYLKRGNATDLFEDNQRDLEMAVEILSGLLENPVDPDKIAELKQAVLDKTVYVASRREVLLIDTSRGLLEGRWEYQYP</sequence>
<dbReference type="PANTHER" id="PTHR11685">
    <property type="entry name" value="RBR FAMILY RING FINGER AND IBR DOMAIN-CONTAINING"/>
    <property type="match status" value="1"/>
</dbReference>
<dbReference type="FunFam" id="3.30.40.10:FF:000019">
    <property type="entry name" value="RBR-type E3 ubiquitin transferase"/>
    <property type="match status" value="1"/>
</dbReference>
<feature type="compositionally biased region" description="Acidic residues" evidence="10">
    <location>
        <begin position="22"/>
        <end position="57"/>
    </location>
</feature>
<dbReference type="InterPro" id="IPR001841">
    <property type="entry name" value="Znf_RING"/>
</dbReference>
<keyword evidence="6 9" id="KW-0863">Zinc-finger</keyword>
<dbReference type="GO" id="GO:0008270">
    <property type="term" value="F:zinc ion binding"/>
    <property type="evidence" value="ECO:0007669"/>
    <property type="project" value="UniProtKB-KW"/>
</dbReference>
<gene>
    <name evidence="13" type="ORF">CXG81DRAFT_26273</name>
</gene>
<dbReference type="InterPro" id="IPR044066">
    <property type="entry name" value="TRIAD_supradom"/>
</dbReference>
<keyword evidence="14" id="KW-1185">Reference proteome</keyword>
<evidence type="ECO:0000256" key="8">
    <source>
        <dbReference type="ARBA" id="ARBA00022833"/>
    </source>
</evidence>
<feature type="compositionally biased region" description="Basic and acidic residues" evidence="10">
    <location>
        <begin position="1"/>
        <end position="21"/>
    </location>
</feature>
<evidence type="ECO:0000256" key="2">
    <source>
        <dbReference type="ARBA" id="ARBA00012251"/>
    </source>
</evidence>
<dbReference type="InterPro" id="IPR017907">
    <property type="entry name" value="Znf_RING_CS"/>
</dbReference>
<evidence type="ECO:0000256" key="6">
    <source>
        <dbReference type="ARBA" id="ARBA00022771"/>
    </source>
</evidence>
<dbReference type="PROSITE" id="PS50089">
    <property type="entry name" value="ZF_RING_2"/>
    <property type="match status" value="1"/>
</dbReference>
<evidence type="ECO:0000256" key="3">
    <source>
        <dbReference type="ARBA" id="ARBA00022679"/>
    </source>
</evidence>
<organism evidence="13 14">
    <name type="scientific">Caulochytrium protostelioides</name>
    <dbReference type="NCBI Taxonomy" id="1555241"/>
    <lineage>
        <taxon>Eukaryota</taxon>
        <taxon>Fungi</taxon>
        <taxon>Fungi incertae sedis</taxon>
        <taxon>Chytridiomycota</taxon>
        <taxon>Chytridiomycota incertae sedis</taxon>
        <taxon>Chytridiomycetes</taxon>
        <taxon>Caulochytriales</taxon>
        <taxon>Caulochytriaceae</taxon>
        <taxon>Caulochytrium</taxon>
    </lineage>
</organism>
<dbReference type="AlphaFoldDB" id="A0A4P9X7T0"/>
<dbReference type="Pfam" id="PF21235">
    <property type="entry name" value="UBA_ARI1"/>
    <property type="match status" value="1"/>
</dbReference>
<protein>
    <recommendedName>
        <fullName evidence="2">RBR-type E3 ubiquitin transferase</fullName>
        <ecNumber evidence="2">2.3.2.31</ecNumber>
    </recommendedName>
</protein>
<dbReference type="CDD" id="cd20346">
    <property type="entry name" value="BRcat_RBR_ANKIB1"/>
    <property type="match status" value="1"/>
</dbReference>
<dbReference type="InterPro" id="IPR013083">
    <property type="entry name" value="Znf_RING/FYVE/PHD"/>
</dbReference>
<keyword evidence="8" id="KW-0862">Zinc</keyword>
<dbReference type="FunFam" id="1.20.120.1750:FF:000007">
    <property type="entry name" value="RBR-type E3 ubiquitin transferase"/>
    <property type="match status" value="1"/>
</dbReference>
<reference evidence="14" key="1">
    <citation type="journal article" date="2018" name="Nat. Microbiol.">
        <title>Leveraging single-cell genomics to expand the fungal tree of life.</title>
        <authorList>
            <person name="Ahrendt S.R."/>
            <person name="Quandt C.A."/>
            <person name="Ciobanu D."/>
            <person name="Clum A."/>
            <person name="Salamov A."/>
            <person name="Andreopoulos B."/>
            <person name="Cheng J.F."/>
            <person name="Woyke T."/>
            <person name="Pelin A."/>
            <person name="Henrissat B."/>
            <person name="Reynolds N.K."/>
            <person name="Benny G.L."/>
            <person name="Smith M.E."/>
            <person name="James T.Y."/>
            <person name="Grigoriev I.V."/>
        </authorList>
    </citation>
    <scope>NUCLEOTIDE SEQUENCE [LARGE SCALE GENOMIC DNA]</scope>
    <source>
        <strain evidence="14">ATCC 52028</strain>
    </source>
</reference>
<dbReference type="Pfam" id="PF01485">
    <property type="entry name" value="IBR"/>
    <property type="match status" value="1"/>
</dbReference>
<evidence type="ECO:0000256" key="5">
    <source>
        <dbReference type="ARBA" id="ARBA00022737"/>
    </source>
</evidence>
<evidence type="ECO:0000259" key="12">
    <source>
        <dbReference type="PROSITE" id="PS51873"/>
    </source>
</evidence>
<dbReference type="STRING" id="1555241.A0A4P9X7T0"/>
<name>A0A4P9X7T0_9FUNG</name>
<evidence type="ECO:0000256" key="10">
    <source>
        <dbReference type="SAM" id="MobiDB-lite"/>
    </source>
</evidence>
<evidence type="ECO:0000256" key="9">
    <source>
        <dbReference type="PROSITE-ProRule" id="PRU00175"/>
    </source>
</evidence>
<dbReference type="Gene3D" id="1.20.120.1750">
    <property type="match status" value="1"/>
</dbReference>
<dbReference type="InterPro" id="IPR031127">
    <property type="entry name" value="E3_UB_ligase_RBR"/>
</dbReference>
<dbReference type="GO" id="GO:0016567">
    <property type="term" value="P:protein ubiquitination"/>
    <property type="evidence" value="ECO:0007669"/>
    <property type="project" value="InterPro"/>
</dbReference>
<dbReference type="Pfam" id="PF19422">
    <property type="entry name" value="Ariadne"/>
    <property type="match status" value="1"/>
</dbReference>
<dbReference type="InterPro" id="IPR002867">
    <property type="entry name" value="IBR_dom"/>
</dbReference>
<evidence type="ECO:0000313" key="14">
    <source>
        <dbReference type="Proteomes" id="UP000274922"/>
    </source>
</evidence>
<dbReference type="Proteomes" id="UP000274922">
    <property type="component" value="Unassembled WGS sequence"/>
</dbReference>
<comment type="catalytic activity">
    <reaction evidence="1">
        <text>[E2 ubiquitin-conjugating enzyme]-S-ubiquitinyl-L-cysteine + [acceptor protein]-L-lysine = [E2 ubiquitin-conjugating enzyme]-L-cysteine + [acceptor protein]-N(6)-ubiquitinyl-L-lysine.</text>
        <dbReference type="EC" id="2.3.2.31"/>
    </reaction>
</comment>
<evidence type="ECO:0000256" key="4">
    <source>
        <dbReference type="ARBA" id="ARBA00022723"/>
    </source>
</evidence>
<dbReference type="CDD" id="cd20356">
    <property type="entry name" value="Rcat_RBR_HHARI-like"/>
    <property type="match status" value="1"/>
</dbReference>
<proteinExistence type="predicted"/>